<dbReference type="InterPro" id="IPR001452">
    <property type="entry name" value="SH3_domain"/>
</dbReference>
<evidence type="ECO:0000256" key="5">
    <source>
        <dbReference type="ARBA" id="ARBA00022927"/>
    </source>
</evidence>
<dbReference type="GO" id="GO:0005778">
    <property type="term" value="C:peroxisomal membrane"/>
    <property type="evidence" value="ECO:0007669"/>
    <property type="project" value="UniProtKB-SubCell"/>
</dbReference>
<dbReference type="InterPro" id="IPR007223">
    <property type="entry name" value="Peroxin-13_N"/>
</dbReference>
<feature type="domain" description="SH3" evidence="15">
    <location>
        <begin position="264"/>
        <end position="328"/>
    </location>
</feature>
<dbReference type="PRINTS" id="PR00452">
    <property type="entry name" value="SH3DOMAIN"/>
</dbReference>
<comment type="caution">
    <text evidence="16">The sequence shown here is derived from an EMBL/GenBank/DDBJ whole genome shotgun (WGS) entry which is preliminary data.</text>
</comment>
<dbReference type="AlphaFoldDB" id="A0AAD9RRG6"/>
<evidence type="ECO:0000256" key="7">
    <source>
        <dbReference type="ARBA" id="ARBA00023010"/>
    </source>
</evidence>
<gene>
    <name evidence="16" type="ORF">KPH14_006768</name>
</gene>
<protein>
    <recommendedName>
        <fullName evidence="11">Peroxisomal membrane protein PEX13</fullName>
    </recommendedName>
    <alternativeName>
        <fullName evidence="10">Peroxin-13</fullName>
    </alternativeName>
</protein>
<proteinExistence type="inferred from homology"/>
<dbReference type="PANTHER" id="PTHR19332:SF1">
    <property type="entry name" value="PEROXISOMAL MEMBRANE PROTEIN PEX13"/>
    <property type="match status" value="1"/>
</dbReference>
<keyword evidence="6" id="KW-1133">Transmembrane helix</keyword>
<dbReference type="Gene3D" id="2.30.30.40">
    <property type="entry name" value="SH3 Domains"/>
    <property type="match status" value="1"/>
</dbReference>
<evidence type="ECO:0000256" key="1">
    <source>
        <dbReference type="ARBA" id="ARBA00006033"/>
    </source>
</evidence>
<comment type="similarity">
    <text evidence="1">Belongs to the peroxin-13 family.</text>
</comment>
<evidence type="ECO:0000313" key="17">
    <source>
        <dbReference type="Proteomes" id="UP001258017"/>
    </source>
</evidence>
<dbReference type="CDD" id="cd11864">
    <property type="entry name" value="SH3_PEX13_eumet"/>
    <property type="match status" value="1"/>
</dbReference>
<dbReference type="InterPro" id="IPR036028">
    <property type="entry name" value="SH3-like_dom_sf"/>
</dbReference>
<reference evidence="16" key="2">
    <citation type="journal article" date="2023" name="Commun. Biol.">
        <title>Intrasexual cuticular hydrocarbon dimorphism in a wasp sheds light on hydrocarbon biosynthesis genes in Hymenoptera.</title>
        <authorList>
            <person name="Moris V.C."/>
            <person name="Podsiadlowski L."/>
            <person name="Martin S."/>
            <person name="Oeyen J.P."/>
            <person name="Donath A."/>
            <person name="Petersen M."/>
            <person name="Wilbrandt J."/>
            <person name="Misof B."/>
            <person name="Liedtke D."/>
            <person name="Thamm M."/>
            <person name="Scheiner R."/>
            <person name="Schmitt T."/>
            <person name="Niehuis O."/>
        </authorList>
    </citation>
    <scope>NUCLEOTIDE SEQUENCE</scope>
    <source>
        <strain evidence="16">GBR_01_08_01A</strain>
    </source>
</reference>
<evidence type="ECO:0000313" key="16">
    <source>
        <dbReference type="EMBL" id="KAK2584383.1"/>
    </source>
</evidence>
<keyword evidence="5" id="KW-0653">Protein transport</keyword>
<evidence type="ECO:0000256" key="9">
    <source>
        <dbReference type="ARBA" id="ARBA00023140"/>
    </source>
</evidence>
<evidence type="ECO:0000256" key="11">
    <source>
        <dbReference type="ARBA" id="ARBA00034535"/>
    </source>
</evidence>
<keyword evidence="2 13" id="KW-0728">SH3 domain</keyword>
<keyword evidence="17" id="KW-1185">Reference proteome</keyword>
<dbReference type="PROSITE" id="PS50002">
    <property type="entry name" value="SH3"/>
    <property type="match status" value="1"/>
</dbReference>
<dbReference type="Proteomes" id="UP001258017">
    <property type="component" value="Unassembled WGS sequence"/>
</dbReference>
<accession>A0AAD9RRG6</accession>
<evidence type="ECO:0000259" key="15">
    <source>
        <dbReference type="PROSITE" id="PS50002"/>
    </source>
</evidence>
<keyword evidence="7" id="KW-0811">Translocation</keyword>
<keyword evidence="9" id="KW-0576">Peroxisome</keyword>
<dbReference type="InterPro" id="IPR035463">
    <property type="entry name" value="Pex13"/>
</dbReference>
<dbReference type="SUPFAM" id="SSF50044">
    <property type="entry name" value="SH3-domain"/>
    <property type="match status" value="1"/>
</dbReference>
<dbReference type="SMART" id="SM00326">
    <property type="entry name" value="SH3"/>
    <property type="match status" value="1"/>
</dbReference>
<evidence type="ECO:0000256" key="14">
    <source>
        <dbReference type="SAM" id="MobiDB-lite"/>
    </source>
</evidence>
<evidence type="ECO:0000256" key="13">
    <source>
        <dbReference type="PROSITE-ProRule" id="PRU00192"/>
    </source>
</evidence>
<comment type="subcellular location">
    <subcellularLocation>
        <location evidence="12">Peroxisome membrane</location>
    </subcellularLocation>
</comment>
<evidence type="ECO:0000256" key="2">
    <source>
        <dbReference type="ARBA" id="ARBA00022443"/>
    </source>
</evidence>
<reference evidence="16" key="1">
    <citation type="submission" date="2021-08" db="EMBL/GenBank/DDBJ databases">
        <authorList>
            <person name="Misof B."/>
            <person name="Oliver O."/>
            <person name="Podsiadlowski L."/>
            <person name="Donath A."/>
            <person name="Peters R."/>
            <person name="Mayer C."/>
            <person name="Rust J."/>
            <person name="Gunkel S."/>
            <person name="Lesny P."/>
            <person name="Martin S."/>
            <person name="Oeyen J.P."/>
            <person name="Petersen M."/>
            <person name="Panagiotis P."/>
            <person name="Wilbrandt J."/>
            <person name="Tanja T."/>
        </authorList>
    </citation>
    <scope>NUCLEOTIDE SEQUENCE</scope>
    <source>
        <strain evidence="16">GBR_01_08_01A</strain>
        <tissue evidence="16">Thorax + abdomen</tissue>
    </source>
</reference>
<evidence type="ECO:0000256" key="3">
    <source>
        <dbReference type="ARBA" id="ARBA00022448"/>
    </source>
</evidence>
<dbReference type="GO" id="GO:1990429">
    <property type="term" value="C:peroxisomal importomer complex"/>
    <property type="evidence" value="ECO:0007669"/>
    <property type="project" value="TreeGrafter"/>
</dbReference>
<keyword evidence="4" id="KW-0812">Transmembrane</keyword>
<feature type="region of interest" description="Disordered" evidence="14">
    <location>
        <begin position="1"/>
        <end position="53"/>
    </location>
</feature>
<feature type="compositionally biased region" description="Basic and acidic residues" evidence="14">
    <location>
        <begin position="391"/>
        <end position="403"/>
    </location>
</feature>
<dbReference type="Pfam" id="PF14604">
    <property type="entry name" value="SH3_9"/>
    <property type="match status" value="1"/>
</dbReference>
<evidence type="ECO:0000256" key="12">
    <source>
        <dbReference type="ARBA" id="ARBA00046271"/>
    </source>
</evidence>
<feature type="compositionally biased region" description="Polar residues" evidence="14">
    <location>
        <begin position="7"/>
        <end position="33"/>
    </location>
</feature>
<feature type="region of interest" description="Disordered" evidence="14">
    <location>
        <begin position="333"/>
        <end position="403"/>
    </location>
</feature>
<name>A0AAD9RRG6_9HYME</name>
<evidence type="ECO:0000256" key="8">
    <source>
        <dbReference type="ARBA" id="ARBA00023136"/>
    </source>
</evidence>
<keyword evidence="3" id="KW-0813">Transport</keyword>
<dbReference type="EMBL" id="JAIFRP010000026">
    <property type="protein sequence ID" value="KAK2584383.1"/>
    <property type="molecule type" value="Genomic_DNA"/>
</dbReference>
<dbReference type="GO" id="GO:0016560">
    <property type="term" value="P:protein import into peroxisome matrix, docking"/>
    <property type="evidence" value="ECO:0007669"/>
    <property type="project" value="InterPro"/>
</dbReference>
<evidence type="ECO:0000256" key="10">
    <source>
        <dbReference type="ARBA" id="ARBA00029693"/>
    </source>
</evidence>
<feature type="compositionally biased region" description="Low complexity" evidence="14">
    <location>
        <begin position="369"/>
        <end position="389"/>
    </location>
</feature>
<organism evidence="16 17">
    <name type="scientific">Odynerus spinipes</name>
    <dbReference type="NCBI Taxonomy" id="1348599"/>
    <lineage>
        <taxon>Eukaryota</taxon>
        <taxon>Metazoa</taxon>
        <taxon>Ecdysozoa</taxon>
        <taxon>Arthropoda</taxon>
        <taxon>Hexapoda</taxon>
        <taxon>Insecta</taxon>
        <taxon>Pterygota</taxon>
        <taxon>Neoptera</taxon>
        <taxon>Endopterygota</taxon>
        <taxon>Hymenoptera</taxon>
        <taxon>Apocrita</taxon>
        <taxon>Aculeata</taxon>
        <taxon>Vespoidea</taxon>
        <taxon>Vespidae</taxon>
        <taxon>Eumeninae</taxon>
        <taxon>Odynerus</taxon>
    </lineage>
</organism>
<feature type="compositionally biased region" description="Polar residues" evidence="14">
    <location>
        <begin position="338"/>
        <end position="362"/>
    </location>
</feature>
<evidence type="ECO:0000256" key="6">
    <source>
        <dbReference type="ARBA" id="ARBA00022989"/>
    </source>
</evidence>
<sequence length="403" mass="45078">MAPERMNMSTTNQLRNASSVFASTPSPQPSFNGYNAPATSVPPPLPPRQSTGYNEYRPGYLNSYGGYGSMNNYYRGYNNYGSFGGYMGYPNSSYNNCGYMGGPSGDIESRLTQYVEDSTRSTFHTLETILQTFSSITMLLESTYFAITNCFKAILSVAESVGRLRSTIGQLLSTFALIRFLKWIYRKVTSMIGMRNENPVEEELWQRSLVDVVRGEGNTTSSWPGFVLLSISLIIPYLIHKISKNVRQLKVKCIDPNEWTNFKEPVYAATALYDFSAMSTDELSLKAGQKIWLAPQPLQPKHMPGWWIATDSKNVGLIPSNYVTIVAQLKKRTEVKSPETSTPNISTPSTRETSEFQQNSMVENEHSCKNNNENSESSEICESQSTESSETSDKTGHCKEQLS</sequence>
<dbReference type="Pfam" id="PF04088">
    <property type="entry name" value="Peroxin-13_N"/>
    <property type="match status" value="1"/>
</dbReference>
<keyword evidence="8" id="KW-0472">Membrane</keyword>
<evidence type="ECO:0000256" key="4">
    <source>
        <dbReference type="ARBA" id="ARBA00022692"/>
    </source>
</evidence>
<dbReference type="PANTHER" id="PTHR19332">
    <property type="entry name" value="PEROXISOMAL MEMBRANE PROTEIN PEX13"/>
    <property type="match status" value="1"/>
</dbReference>